<dbReference type="InterPro" id="IPR000195">
    <property type="entry name" value="Rab-GAP-TBC_dom"/>
</dbReference>
<dbReference type="InterPro" id="IPR035969">
    <property type="entry name" value="Rab-GAP_TBC_sf"/>
</dbReference>
<dbReference type="WBParaSite" id="HDID_0000897701-mRNA-1">
    <property type="protein sequence ID" value="HDID_0000897701-mRNA-1"/>
    <property type="gene ID" value="HDID_0000897701"/>
</dbReference>
<dbReference type="GO" id="GO:0005096">
    <property type="term" value="F:GTPase activator activity"/>
    <property type="evidence" value="ECO:0007669"/>
    <property type="project" value="UniProtKB-KW"/>
</dbReference>
<reference evidence="3 5" key="2">
    <citation type="submission" date="2018-11" db="EMBL/GenBank/DDBJ databases">
        <authorList>
            <consortium name="Pathogen Informatics"/>
        </authorList>
    </citation>
    <scope>NUCLEOTIDE SEQUENCE [LARGE SCALE GENOMIC DNA]</scope>
</reference>
<gene>
    <name evidence="3" type="ORF">HDID_LOCUS8975</name>
    <name evidence="4" type="ORF">WMSIL1_LOCUS6301</name>
</gene>
<dbReference type="PANTHER" id="PTHR22957">
    <property type="entry name" value="TBC1 DOMAIN FAMILY MEMBER GTPASE-ACTIVATING PROTEIN"/>
    <property type="match status" value="1"/>
</dbReference>
<dbReference type="SMART" id="SM00164">
    <property type="entry name" value="TBC"/>
    <property type="match status" value="1"/>
</dbReference>
<evidence type="ECO:0000313" key="4">
    <source>
        <dbReference type="EMBL" id="VUZ46959.1"/>
    </source>
</evidence>
<dbReference type="Proteomes" id="UP000321570">
    <property type="component" value="Unassembled WGS sequence"/>
</dbReference>
<feature type="domain" description="Rab-GAP TBC" evidence="2">
    <location>
        <begin position="224"/>
        <end position="435"/>
    </location>
</feature>
<dbReference type="PANTHER" id="PTHR22957:SF333">
    <property type="entry name" value="TBC1 DOMAIN FAMILY MEMBER 25"/>
    <property type="match status" value="1"/>
</dbReference>
<dbReference type="GO" id="GO:0005776">
    <property type="term" value="C:autophagosome"/>
    <property type="evidence" value="ECO:0007669"/>
    <property type="project" value="TreeGrafter"/>
</dbReference>
<proteinExistence type="predicted"/>
<reference evidence="4 6" key="3">
    <citation type="submission" date="2019-07" db="EMBL/GenBank/DDBJ databases">
        <authorList>
            <person name="Jastrzebski P J."/>
            <person name="Paukszto L."/>
            <person name="Jastrzebski P J."/>
        </authorList>
    </citation>
    <scope>NUCLEOTIDE SEQUENCE [LARGE SCALE GENOMIC DNA]</scope>
    <source>
        <strain evidence="4 6">WMS-il1</strain>
    </source>
</reference>
<dbReference type="Gene3D" id="1.10.8.270">
    <property type="entry name" value="putative rabgap domain of human tbc1 domain family member 14 like domains"/>
    <property type="match status" value="1"/>
</dbReference>
<organism evidence="7">
    <name type="scientific">Hymenolepis diminuta</name>
    <name type="common">Rat tapeworm</name>
    <dbReference type="NCBI Taxonomy" id="6216"/>
    <lineage>
        <taxon>Eukaryota</taxon>
        <taxon>Metazoa</taxon>
        <taxon>Spiralia</taxon>
        <taxon>Lophotrochozoa</taxon>
        <taxon>Platyhelminthes</taxon>
        <taxon>Cestoda</taxon>
        <taxon>Eucestoda</taxon>
        <taxon>Cyclophyllidea</taxon>
        <taxon>Hymenolepididae</taxon>
        <taxon>Hymenolepis</taxon>
    </lineage>
</organism>
<evidence type="ECO:0000256" key="1">
    <source>
        <dbReference type="ARBA" id="ARBA00022468"/>
    </source>
</evidence>
<dbReference type="EMBL" id="UYSG01011180">
    <property type="protein sequence ID" value="VDL61293.1"/>
    <property type="molecule type" value="Genomic_DNA"/>
</dbReference>
<accession>A0A0R3SU34</accession>
<dbReference type="AlphaFoldDB" id="A0A0R3SU34"/>
<dbReference type="GO" id="GO:1901096">
    <property type="term" value="P:regulation of autophagosome maturation"/>
    <property type="evidence" value="ECO:0007669"/>
    <property type="project" value="TreeGrafter"/>
</dbReference>
<evidence type="ECO:0000313" key="3">
    <source>
        <dbReference type="EMBL" id="VDL61293.1"/>
    </source>
</evidence>
<dbReference type="Proteomes" id="UP000274504">
    <property type="component" value="Unassembled WGS sequence"/>
</dbReference>
<dbReference type="STRING" id="6216.A0A0R3SU34"/>
<evidence type="ECO:0000313" key="5">
    <source>
        <dbReference type="Proteomes" id="UP000274504"/>
    </source>
</evidence>
<evidence type="ECO:0000313" key="6">
    <source>
        <dbReference type="Proteomes" id="UP000321570"/>
    </source>
</evidence>
<evidence type="ECO:0000313" key="7">
    <source>
        <dbReference type="WBParaSite" id="HDID_0000897701-mRNA-1"/>
    </source>
</evidence>
<dbReference type="Gene3D" id="1.10.472.80">
    <property type="entry name" value="Ypt/Rab-GAP domain of gyp1p, domain 3"/>
    <property type="match status" value="1"/>
</dbReference>
<keyword evidence="1" id="KW-0343">GTPase activation</keyword>
<protein>
    <submittedName>
        <fullName evidence="7">Rab-GAP TBC domain-containing protein</fullName>
    </submittedName>
</protein>
<dbReference type="EMBL" id="CABIJS010000222">
    <property type="protein sequence ID" value="VUZ46959.1"/>
    <property type="molecule type" value="Genomic_DNA"/>
</dbReference>
<sequence length="607" mass="69953">MERSGNIRVKLKFVSQNLTPSYHQFTLDPFVTTFDSFIRLIQQKIQTDDDISISCLSRDKFGEQTQYVLLSDRDFRKALSNSSDMTLRVYVETKAKSEESWDIVSNDEVVDSRNDSASLRRLGSPSSPQSSVISNVSSRLSVSNSISTGYLVSGIRPAMTYKGLLQNVSQQLAKTVNSIEKAINFKNEIIPPTPINESEFRGYMDSIGRFMRPQDFYQEVYLRGMEPSVRKVGWRILLGVYPPEFDGKERLALLHSKVEKYEKLKEIWKKAYQQGRFTKAQIEAITLACVDVVRTDRCHPFYYNDGKNRVAQLFDILATYAIYHPAIGYHQGMSNLASLLLYAQGNEGMAYVCLCALMKRLTPKFYPQHDQVMMITQMQHLHDLLVFTDYKLAQFLRMHNLGNMFFTERWLLLELIREFPFEHALHIVEVQWASIAMVAQTWPDVGSTALYTQLGIEHCPAVFEEKETHYACCDSNLINSLIGEQFQYKQPSNQSNEPLYCPTQKKCRDVSGSVHEGDPVHMKDWVVELPSPDAMGCGNNPFLLFICLSMILEYSDVIYEEVHEVCDLFHLFQTHNKQHNIWGILNRARSLFDAYLKDQEMKRKCFS</sequence>
<evidence type="ECO:0000259" key="2">
    <source>
        <dbReference type="PROSITE" id="PS50086"/>
    </source>
</evidence>
<keyword evidence="6" id="KW-1185">Reference proteome</keyword>
<dbReference type="PROSITE" id="PS50086">
    <property type="entry name" value="TBC_RABGAP"/>
    <property type="match status" value="1"/>
</dbReference>
<dbReference type="Pfam" id="PF00566">
    <property type="entry name" value="RabGAP-TBC"/>
    <property type="match status" value="1"/>
</dbReference>
<dbReference type="OrthoDB" id="10264062at2759"/>
<dbReference type="SUPFAM" id="SSF47923">
    <property type="entry name" value="Ypt/Rab-GAP domain of gyp1p"/>
    <property type="match status" value="2"/>
</dbReference>
<reference evidence="7" key="1">
    <citation type="submission" date="2017-02" db="UniProtKB">
        <authorList>
            <consortium name="WormBaseParasite"/>
        </authorList>
    </citation>
    <scope>IDENTIFICATION</scope>
</reference>
<name>A0A0R3SU34_HYMDI</name>